<evidence type="ECO:0000313" key="3">
    <source>
        <dbReference type="Proteomes" id="UP000003824"/>
    </source>
</evidence>
<gene>
    <name evidence="2" type="ORF">SSFG_03308</name>
</gene>
<feature type="region of interest" description="Disordered" evidence="1">
    <location>
        <begin position="1"/>
        <end position="35"/>
    </location>
</feature>
<dbReference type="AlphaFoldDB" id="D6A7Y2"/>
<sequence>MAPWALRPEGGISPTLSERAAFTPHQRGDGPAWPRVVPKGLGGWSALGGAPGNGCRDLPPVPFVLLMALPRNARSIDFG</sequence>
<dbReference type="EMBL" id="DS999641">
    <property type="protein sequence ID" value="EFE68062.2"/>
    <property type="molecule type" value="Genomic_DNA"/>
</dbReference>
<evidence type="ECO:0000256" key="1">
    <source>
        <dbReference type="SAM" id="MobiDB-lite"/>
    </source>
</evidence>
<name>D6A7Y2_STRV1</name>
<organism evidence="2 3">
    <name type="scientific">Streptomyces viridosporus (strain ATCC 14672 / DSM 40746 / JCM 4963 / KCTC 9882 / NRRL B-12104 / FH 1290)</name>
    <name type="common">Streptomyces ghanaensis</name>
    <dbReference type="NCBI Taxonomy" id="566461"/>
    <lineage>
        <taxon>Bacteria</taxon>
        <taxon>Bacillati</taxon>
        <taxon>Actinomycetota</taxon>
        <taxon>Actinomycetes</taxon>
        <taxon>Kitasatosporales</taxon>
        <taxon>Streptomycetaceae</taxon>
        <taxon>Streptomyces</taxon>
    </lineage>
</organism>
<dbReference type="Proteomes" id="UP000003824">
    <property type="component" value="Unassembled WGS sequence"/>
</dbReference>
<reference evidence="3" key="1">
    <citation type="submission" date="2008-12" db="EMBL/GenBank/DDBJ databases">
        <title>Annotation of Streptomyces ghanaensis ATCC 14672.</title>
        <authorList>
            <consortium name="The Broad Institute Genome Sequencing Platform"/>
            <consortium name="Broad Institute Microbial Sequencing Center"/>
            <person name="Fischbach M."/>
            <person name="Ward D."/>
            <person name="Young S."/>
            <person name="Kodira C.D."/>
            <person name="Zeng Q."/>
            <person name="Koehrsen M."/>
            <person name="Godfrey P."/>
            <person name="Alvarado L."/>
            <person name="Berlin A.M."/>
            <person name="Borenstein D."/>
            <person name="Chen Z."/>
            <person name="Engels R."/>
            <person name="Freedman E."/>
            <person name="Gellesch M."/>
            <person name="Goldberg J."/>
            <person name="Griggs A."/>
            <person name="Gujja S."/>
            <person name="Heiman D.I."/>
            <person name="Hepburn T.A."/>
            <person name="Howarth C."/>
            <person name="Jen D."/>
            <person name="Larson L."/>
            <person name="Lewis B."/>
            <person name="Mehta T."/>
            <person name="Park D."/>
            <person name="Pearson M."/>
            <person name="Roberts A."/>
            <person name="Saif S."/>
            <person name="Shea T.D."/>
            <person name="Shenoy N."/>
            <person name="Sisk P."/>
            <person name="Stolte C."/>
            <person name="Sykes S.N."/>
            <person name="Walk T."/>
            <person name="White J."/>
            <person name="Yandava C."/>
            <person name="Straight P."/>
            <person name="Clardy J."/>
            <person name="Hung D."/>
            <person name="Kolter R."/>
            <person name="Mekalanos J."/>
            <person name="Walker S."/>
            <person name="Walsh C.T."/>
            <person name="Wieland B.L.C."/>
            <person name="Ilzarbe M."/>
            <person name="Galagan J."/>
            <person name="Nusbaum C."/>
            <person name="Birren B."/>
        </authorList>
    </citation>
    <scope>NUCLEOTIDE SEQUENCE [LARGE SCALE GENOMIC DNA]</scope>
    <source>
        <strain evidence="3">ATCC 14672 / DSM 40746 / JCM 4963 / KCTC 9882 / NRRL B-12104 / FH 1290</strain>
    </source>
</reference>
<accession>D6A7Y2</accession>
<proteinExistence type="predicted"/>
<evidence type="ECO:0000313" key="2">
    <source>
        <dbReference type="EMBL" id="EFE68062.2"/>
    </source>
</evidence>
<protein>
    <submittedName>
        <fullName evidence="2">Predicted protein</fullName>
    </submittedName>
</protein>